<comment type="caution">
    <text evidence="3">The sequence shown here is derived from an EMBL/GenBank/DDBJ whole genome shotgun (WGS) entry which is preliminary data.</text>
</comment>
<dbReference type="CDD" id="cd03801">
    <property type="entry name" value="GT4_PimA-like"/>
    <property type="match status" value="1"/>
</dbReference>
<dbReference type="PANTHER" id="PTHR45947">
    <property type="entry name" value="SULFOQUINOVOSYL TRANSFERASE SQD2"/>
    <property type="match status" value="1"/>
</dbReference>
<evidence type="ECO:0000313" key="3">
    <source>
        <dbReference type="EMBL" id="KJJ38202.1"/>
    </source>
</evidence>
<protein>
    <recommendedName>
        <fullName evidence="5">Glycosyl transferase family 1</fullName>
    </recommendedName>
</protein>
<dbReference type="RefSeq" id="WP_045080581.1">
    <property type="nucleotide sequence ID" value="NZ_JSVU01000005.1"/>
</dbReference>
<name>A0ABR5DHE6_9FLAO</name>
<organism evidence="3 4">
    <name type="scientific">Aequorivita vladivostokensis</name>
    <dbReference type="NCBI Taxonomy" id="171194"/>
    <lineage>
        <taxon>Bacteria</taxon>
        <taxon>Pseudomonadati</taxon>
        <taxon>Bacteroidota</taxon>
        <taxon>Flavobacteriia</taxon>
        <taxon>Flavobacteriales</taxon>
        <taxon>Flavobacteriaceae</taxon>
        <taxon>Aequorivita</taxon>
    </lineage>
</organism>
<evidence type="ECO:0000259" key="2">
    <source>
        <dbReference type="Pfam" id="PF13439"/>
    </source>
</evidence>
<feature type="domain" description="Glycosyltransferase subfamily 4-like N-terminal" evidence="2">
    <location>
        <begin position="84"/>
        <end position="177"/>
    </location>
</feature>
<dbReference type="Pfam" id="PF13439">
    <property type="entry name" value="Glyco_transf_4"/>
    <property type="match status" value="1"/>
</dbReference>
<dbReference type="Proteomes" id="UP000033497">
    <property type="component" value="Unassembled WGS sequence"/>
</dbReference>
<dbReference type="SUPFAM" id="SSF53756">
    <property type="entry name" value="UDP-Glycosyltransferase/glycogen phosphorylase"/>
    <property type="match status" value="1"/>
</dbReference>
<dbReference type="Gene3D" id="3.40.50.2000">
    <property type="entry name" value="Glycogen Phosphorylase B"/>
    <property type="match status" value="2"/>
</dbReference>
<dbReference type="PANTHER" id="PTHR45947:SF3">
    <property type="entry name" value="SULFOQUINOVOSYL TRANSFERASE SQD2"/>
    <property type="match status" value="1"/>
</dbReference>
<evidence type="ECO:0008006" key="5">
    <source>
        <dbReference type="Google" id="ProtNLM"/>
    </source>
</evidence>
<gene>
    <name evidence="3" type="ORF">MB09_09015</name>
</gene>
<evidence type="ECO:0000259" key="1">
    <source>
        <dbReference type="Pfam" id="PF00534"/>
    </source>
</evidence>
<keyword evidence="4" id="KW-1185">Reference proteome</keyword>
<reference evidence="3 4" key="1">
    <citation type="submission" date="2014-10" db="EMBL/GenBank/DDBJ databases">
        <title>Genome sequencing of Vitellibacter vladivostokensis KMM 3516.</title>
        <authorList>
            <person name="Thevarajoo S."/>
            <person name="Selvaratnam C."/>
            <person name="Goh K.M."/>
            <person name="Chong C.S."/>
        </authorList>
    </citation>
    <scope>NUCLEOTIDE SEQUENCE [LARGE SCALE GENOMIC DNA]</scope>
    <source>
        <strain evidence="3 4">KMM 3516</strain>
    </source>
</reference>
<dbReference type="InterPro" id="IPR028098">
    <property type="entry name" value="Glyco_trans_4-like_N"/>
</dbReference>
<dbReference type="Pfam" id="PF00534">
    <property type="entry name" value="Glycos_transf_1"/>
    <property type="match status" value="1"/>
</dbReference>
<accession>A0ABR5DHE6</accession>
<evidence type="ECO:0000313" key="4">
    <source>
        <dbReference type="Proteomes" id="UP000033497"/>
    </source>
</evidence>
<dbReference type="EMBL" id="JSVU01000005">
    <property type="protein sequence ID" value="KJJ38202.1"/>
    <property type="molecule type" value="Genomic_DNA"/>
</dbReference>
<dbReference type="InterPro" id="IPR050194">
    <property type="entry name" value="Glycosyltransferase_grp1"/>
</dbReference>
<proteinExistence type="predicted"/>
<feature type="domain" description="Glycosyl transferase family 1" evidence="1">
    <location>
        <begin position="189"/>
        <end position="350"/>
    </location>
</feature>
<dbReference type="InterPro" id="IPR001296">
    <property type="entry name" value="Glyco_trans_1"/>
</dbReference>
<sequence length="375" mass="43633">MLDRQKIRINHLFDSYSNFYQPYIPPVIESLLKIDNLKIEVNAFNGESNKNVKVFPAHYKRKFKEKIFAVSHTKLPKLNYAEIFFLQNKIDIVHIQHSYLFPKVLGLLSMLTNKRPKIIITLRGGDTYVKPWHYKKWSDFFENFGNKVDAFITMSEHQKEYLHSKWGVSKERIYVVPISYGYKVEVQPKQPNKDVMKIISAFRMCWEKNIDGNLRTIKSLKNMGIPVQYDVYGDGSDVGQLFYLIDKYNLSDCVCYHRKIKNEVLKNLLPQYDFFLQLSHSESLGISVVEAQAYGVPAIVSNSDGLPESIIDGKTGFSVDTYNIEDAAKNMLYLWENIEMYNSFSREAIKYVNSKFTISAEVNKLKEVYSILAKQ</sequence>